<reference evidence="6 8" key="1">
    <citation type="submission" date="2015-12" db="EMBL/GenBank/DDBJ databases">
        <title>Amycolatopsis regifaucium genome sequencing and assembly.</title>
        <authorList>
            <person name="Mayilraj S."/>
        </authorList>
    </citation>
    <scope>NUCLEOTIDE SEQUENCE [LARGE SCALE GENOMIC DNA]</scope>
    <source>
        <strain evidence="6 8">GY080</strain>
    </source>
</reference>
<dbReference type="PANTHER" id="PTHR42847">
    <property type="entry name" value="ALKANESULFONATE MONOOXYGENASE"/>
    <property type="match status" value="1"/>
</dbReference>
<dbReference type="PANTHER" id="PTHR42847:SF4">
    <property type="entry name" value="ALKANESULFONATE MONOOXYGENASE-RELATED"/>
    <property type="match status" value="1"/>
</dbReference>
<dbReference type="GO" id="GO:0008726">
    <property type="term" value="F:alkanesulfonate monooxygenase activity"/>
    <property type="evidence" value="ECO:0007669"/>
    <property type="project" value="TreeGrafter"/>
</dbReference>
<dbReference type="Pfam" id="PF00296">
    <property type="entry name" value="Bac_luciferase"/>
    <property type="match status" value="1"/>
</dbReference>
<evidence type="ECO:0000259" key="5">
    <source>
        <dbReference type="Pfam" id="PF00296"/>
    </source>
</evidence>
<dbReference type="Gene3D" id="3.20.20.30">
    <property type="entry name" value="Luciferase-like domain"/>
    <property type="match status" value="1"/>
</dbReference>
<reference evidence="7 9" key="2">
    <citation type="submission" date="2016-11" db="EMBL/GenBank/DDBJ databases">
        <title>Genome sequencing of Amycolatopsis regifaucium.</title>
        <authorList>
            <person name="Mayilraj S."/>
            <person name="Kaur N."/>
        </authorList>
    </citation>
    <scope>NUCLEOTIDE SEQUENCE [LARGE SCALE GENOMIC DNA]</scope>
    <source>
        <strain evidence="7 9">GY080</strain>
    </source>
</reference>
<keyword evidence="2" id="KW-0288">FMN</keyword>
<keyword evidence="3" id="KW-0560">Oxidoreductase</keyword>
<dbReference type="GO" id="GO:0046306">
    <property type="term" value="P:alkanesulfonate catabolic process"/>
    <property type="evidence" value="ECO:0007669"/>
    <property type="project" value="TreeGrafter"/>
</dbReference>
<dbReference type="OrthoDB" id="7374740at2"/>
<dbReference type="InterPro" id="IPR050172">
    <property type="entry name" value="SsuD_RutA_monooxygenase"/>
</dbReference>
<organism evidence="6 8">
    <name type="scientific">Amycolatopsis regifaucium</name>
    <dbReference type="NCBI Taxonomy" id="546365"/>
    <lineage>
        <taxon>Bacteria</taxon>
        <taxon>Bacillati</taxon>
        <taxon>Actinomycetota</taxon>
        <taxon>Actinomycetes</taxon>
        <taxon>Pseudonocardiales</taxon>
        <taxon>Pseudonocardiaceae</taxon>
        <taxon>Amycolatopsis</taxon>
    </lineage>
</organism>
<dbReference type="InterPro" id="IPR036661">
    <property type="entry name" value="Luciferase-like_sf"/>
</dbReference>
<comment type="caution">
    <text evidence="6">The sequence shown here is derived from an EMBL/GenBank/DDBJ whole genome shotgun (WGS) entry which is preliminary data.</text>
</comment>
<evidence type="ECO:0000256" key="1">
    <source>
        <dbReference type="ARBA" id="ARBA00022630"/>
    </source>
</evidence>
<dbReference type="Proteomes" id="UP000186883">
    <property type="component" value="Unassembled WGS sequence"/>
</dbReference>
<feature type="domain" description="Luciferase-like" evidence="5">
    <location>
        <begin position="14"/>
        <end position="201"/>
    </location>
</feature>
<evidence type="ECO:0000313" key="7">
    <source>
        <dbReference type="EMBL" id="OKA08296.1"/>
    </source>
</evidence>
<evidence type="ECO:0000313" key="9">
    <source>
        <dbReference type="Proteomes" id="UP000186883"/>
    </source>
</evidence>
<name>A0A154MUN9_9PSEU</name>
<dbReference type="EMBL" id="LQCI01000003">
    <property type="protein sequence ID" value="KZB87457.1"/>
    <property type="molecule type" value="Genomic_DNA"/>
</dbReference>
<proteinExistence type="predicted"/>
<dbReference type="SUPFAM" id="SSF51679">
    <property type="entry name" value="Bacterial luciferase-like"/>
    <property type="match status" value="1"/>
</dbReference>
<dbReference type="InterPro" id="IPR011251">
    <property type="entry name" value="Luciferase-like_dom"/>
</dbReference>
<evidence type="ECO:0000256" key="4">
    <source>
        <dbReference type="ARBA" id="ARBA00023033"/>
    </source>
</evidence>
<dbReference type="EMBL" id="LOBU02000012">
    <property type="protein sequence ID" value="OKA08296.1"/>
    <property type="molecule type" value="Genomic_DNA"/>
</dbReference>
<evidence type="ECO:0000313" key="6">
    <source>
        <dbReference type="EMBL" id="KZB87457.1"/>
    </source>
</evidence>
<gene>
    <name evidence="7" type="ORF">ATP06_0213510</name>
    <name evidence="6" type="ORF">AVL48_22735</name>
</gene>
<protein>
    <recommendedName>
        <fullName evidence="5">Luciferase-like domain-containing protein</fullName>
    </recommendedName>
</protein>
<evidence type="ECO:0000256" key="2">
    <source>
        <dbReference type="ARBA" id="ARBA00022643"/>
    </source>
</evidence>
<sequence>MAATARLGVLILPEHPGRKVLEVWRRAEGLGFAHAWVPDHLTWRTPRDEPWFDALTTLTAAAAVTNRIGLGTLVASPNFRHPVLLAKQTMAVDQLSEGRFVLGVGAGARDLDNTELGAPVPSTVERGERFGEFARLLDLLLRNHSTTFHGRYYTAEDVNLAPGCVRRPRSPLAIAAAGPRGMRLAAELGDIWITTGDAARPGWRTDDEAFATWARQLDRLAAACATSGRTPRRLVHLSRVTDAPYASPDRLADVVGRCGELGFTDVVVPYPREDGIFAGDQRAFEKAVLPLVCGGTRCESE</sequence>
<dbReference type="AlphaFoldDB" id="A0A154MUN9"/>
<accession>A0A154MUN9</accession>
<dbReference type="Proteomes" id="UP000076321">
    <property type="component" value="Unassembled WGS sequence"/>
</dbReference>
<keyword evidence="9" id="KW-1185">Reference proteome</keyword>
<evidence type="ECO:0000256" key="3">
    <source>
        <dbReference type="ARBA" id="ARBA00023002"/>
    </source>
</evidence>
<evidence type="ECO:0000313" key="8">
    <source>
        <dbReference type="Proteomes" id="UP000076321"/>
    </source>
</evidence>
<dbReference type="RefSeq" id="WP_061989420.1">
    <property type="nucleotide sequence ID" value="NZ_FOPQ01000008.1"/>
</dbReference>
<keyword evidence="4" id="KW-0503">Monooxygenase</keyword>
<keyword evidence="1" id="KW-0285">Flavoprotein</keyword>